<protein>
    <submittedName>
        <fullName evidence="1">Uncharacterized protein</fullName>
    </submittedName>
</protein>
<accession>A0A9X5N049</accession>
<reference evidence="1 2" key="1">
    <citation type="submission" date="2016-04" db="EMBL/GenBank/DDBJ databases">
        <title>Bacillus thuringiensis and Bacillus weihenstephanensis as novel biocontrol agents of wilt causing Verticillium species.</title>
        <authorList>
            <person name="Hollensteiner J."/>
            <person name="Wemheuer F."/>
            <person name="Harting R."/>
            <person name="Kolarzyk A."/>
            <person name="Diaz-Valerio S."/>
            <person name="Poehlein A."/>
            <person name="Brzuszkiewicz E."/>
            <person name="Nesemann K."/>
            <person name="Braus-Stromeyer S."/>
            <person name="Braus G."/>
            <person name="Daniel R."/>
            <person name="Liesegang H."/>
        </authorList>
    </citation>
    <scope>NUCLEOTIDE SEQUENCE [LARGE SCALE GENOMIC DNA]</scope>
    <source>
        <strain evidence="1 2">GOE4</strain>
    </source>
</reference>
<proteinExistence type="predicted"/>
<dbReference type="AlphaFoldDB" id="A0A9X5N049"/>
<dbReference type="EMBL" id="LXLI01000054">
    <property type="protein sequence ID" value="OFC87530.1"/>
    <property type="molecule type" value="Genomic_DNA"/>
</dbReference>
<comment type="caution">
    <text evidence="1">The sequence shown here is derived from an EMBL/GenBank/DDBJ whole genome shotgun (WGS) entry which is preliminary data.</text>
</comment>
<dbReference type="Proteomes" id="UP000175994">
    <property type="component" value="Unassembled WGS sequence"/>
</dbReference>
<organism evidence="1 2">
    <name type="scientific">Bacillus thuringiensis</name>
    <dbReference type="NCBI Taxonomy" id="1428"/>
    <lineage>
        <taxon>Bacteria</taxon>
        <taxon>Bacillati</taxon>
        <taxon>Bacillota</taxon>
        <taxon>Bacilli</taxon>
        <taxon>Bacillales</taxon>
        <taxon>Bacillaceae</taxon>
        <taxon>Bacillus</taxon>
        <taxon>Bacillus cereus group</taxon>
    </lineage>
</organism>
<name>A0A9X5N049_BACTU</name>
<evidence type="ECO:0000313" key="2">
    <source>
        <dbReference type="Proteomes" id="UP000175994"/>
    </source>
</evidence>
<sequence length="47" mass="5750">MLVSLNKETNLSKFRITFMDEDTRHVINLRECKKVHAYKESFYNKDR</sequence>
<evidence type="ECO:0000313" key="1">
    <source>
        <dbReference type="EMBL" id="OFC87530.1"/>
    </source>
</evidence>
<gene>
    <name evidence="1" type="ORF">BTGOE4_60260</name>
</gene>